<dbReference type="GO" id="GO:0140664">
    <property type="term" value="F:ATP-dependent DNA damage sensor activity"/>
    <property type="evidence" value="ECO:0007669"/>
    <property type="project" value="InterPro"/>
</dbReference>
<evidence type="ECO:0000256" key="3">
    <source>
        <dbReference type="SAM" id="MobiDB-lite"/>
    </source>
</evidence>
<dbReference type="NCBIfam" id="TIGR00585">
    <property type="entry name" value="mutl"/>
    <property type="match status" value="1"/>
</dbReference>
<feature type="region of interest" description="Disordered" evidence="3">
    <location>
        <begin position="500"/>
        <end position="714"/>
    </location>
</feature>
<dbReference type="GO" id="GO:0005524">
    <property type="term" value="F:ATP binding"/>
    <property type="evidence" value="ECO:0007669"/>
    <property type="project" value="InterPro"/>
</dbReference>
<dbReference type="PANTHER" id="PTHR10073:SF41">
    <property type="entry name" value="MISMATCH REPAIR PROTEIN, PUTATIVE (AFU_ORTHOLOGUE AFUA_8G05820)-RELATED"/>
    <property type="match status" value="1"/>
</dbReference>
<dbReference type="InterPro" id="IPR020568">
    <property type="entry name" value="Ribosomal_Su5_D2-typ_SF"/>
</dbReference>
<dbReference type="GO" id="GO:0030983">
    <property type="term" value="F:mismatched DNA binding"/>
    <property type="evidence" value="ECO:0007669"/>
    <property type="project" value="InterPro"/>
</dbReference>
<evidence type="ECO:0000313" key="6">
    <source>
        <dbReference type="Proteomes" id="UP001278766"/>
    </source>
</evidence>
<feature type="compositionally biased region" description="Basic and acidic residues" evidence="3">
    <location>
        <begin position="539"/>
        <end position="553"/>
    </location>
</feature>
<dbReference type="Pfam" id="PF01119">
    <property type="entry name" value="DNA_mis_repair"/>
    <property type="match status" value="1"/>
</dbReference>
<dbReference type="SUPFAM" id="SSF54211">
    <property type="entry name" value="Ribosomal protein S5 domain 2-like"/>
    <property type="match status" value="1"/>
</dbReference>
<dbReference type="InterPro" id="IPR014721">
    <property type="entry name" value="Ribsml_uS5_D2-typ_fold_subgr"/>
</dbReference>
<protein>
    <recommendedName>
        <fullName evidence="4">DNA mismatch repair protein S5 domain-containing protein</fullName>
    </recommendedName>
</protein>
<sequence length="831" mass="90071">MSIVPLPEATVRNLGSSLVITSPVLLLKELVDNAIDAGATSIDVLVSPNTVDKIEVRDNGHGISPADFGYLACPGHTSKLRSLDELDALGGRTLGFRGVALASVNNLANVSLSTRVSTEHVAAVISLAKGGGVDTLRHAGAPVGTAVCVTDLFSHLPVRSQVTVREAPKNLTRMKELLQSYALTRPTVKLRFTVLKTPSLSWSYAPAANSDVKAAAIQIFGTELASQCSFETYPSKIAQDDDKLSSNQNVPGCLPEQATKVVFEALLPRPTADPQKISKGAFISVDARPVSAARGTAKKLVSIFKGRIEGHFASARSIATPKSPFIRLNIRCPPGSYDVNVEPSKDDVLFKAEHHIIDQFESFLSYVYPATRGGPSHLSPITATETDVEAPGGKAAESFSPCPSPQTVVPPWGVDMSSGFDGISDDEAGEQINADTRQDIRQVVELGVDDENIAQSPDEGLNPWSLAKLTGKTQSSAPRHEGPVQNIHWETRLRLLESGATDPLGVSSPSGMQEPDSTQSPPPRPGRHGRRENPASQGRRVEDLLGHKHDRSTVRSARLPNQHNRPSRYHGLRSPPTSSPHEQDRDRVGIRDRPRPQSSAKPGRTVQSRLSFDRNNSRPRRHRDHPDLDRQSPKPARPNRRARNPASTRLVDLEDMDFITETPVRTSSADGSVPRQPSPSHRSLLRNIPGVGESAREVYLPRRPDKNTTQPPLQLDDPRVRLIEQQRLMTTSARKKPKRLTTGRLPLETIPRDSETCALSLTVAADARSLAQLLTEASQFDTWLVDGELRGAFDDGPGPKDTARLMEPLLAQLGYGTAASAQTASPLPMPS</sequence>
<organism evidence="5 6">
    <name type="scientific">Chaetomium fimeti</name>
    <dbReference type="NCBI Taxonomy" id="1854472"/>
    <lineage>
        <taxon>Eukaryota</taxon>
        <taxon>Fungi</taxon>
        <taxon>Dikarya</taxon>
        <taxon>Ascomycota</taxon>
        <taxon>Pezizomycotina</taxon>
        <taxon>Sordariomycetes</taxon>
        <taxon>Sordariomycetidae</taxon>
        <taxon>Sordariales</taxon>
        <taxon>Chaetomiaceae</taxon>
        <taxon>Chaetomium</taxon>
    </lineage>
</organism>
<dbReference type="Pfam" id="PF13589">
    <property type="entry name" value="HATPase_c_3"/>
    <property type="match status" value="1"/>
</dbReference>
<comment type="caution">
    <text evidence="5">The sequence shown here is derived from an EMBL/GenBank/DDBJ whole genome shotgun (WGS) entry which is preliminary data.</text>
</comment>
<dbReference type="Proteomes" id="UP001278766">
    <property type="component" value="Unassembled WGS sequence"/>
</dbReference>
<dbReference type="SUPFAM" id="SSF55874">
    <property type="entry name" value="ATPase domain of HSP90 chaperone/DNA topoisomerase II/histidine kinase"/>
    <property type="match status" value="1"/>
</dbReference>
<proteinExistence type="inferred from homology"/>
<dbReference type="Gene3D" id="3.30.565.10">
    <property type="entry name" value="Histidine kinase-like ATPase, C-terminal domain"/>
    <property type="match status" value="1"/>
</dbReference>
<comment type="similarity">
    <text evidence="1">Belongs to the DNA mismatch repair MutL/HexB family.</text>
</comment>
<feature type="compositionally biased region" description="Polar residues" evidence="3">
    <location>
        <begin position="596"/>
        <end position="610"/>
    </location>
</feature>
<evidence type="ECO:0000256" key="1">
    <source>
        <dbReference type="ARBA" id="ARBA00006082"/>
    </source>
</evidence>
<accession>A0AAE0HME2</accession>
<keyword evidence="6" id="KW-1185">Reference proteome</keyword>
<dbReference type="GO" id="GO:0016887">
    <property type="term" value="F:ATP hydrolysis activity"/>
    <property type="evidence" value="ECO:0007669"/>
    <property type="project" value="InterPro"/>
</dbReference>
<dbReference type="InterPro" id="IPR036890">
    <property type="entry name" value="HATPase_C_sf"/>
</dbReference>
<feature type="compositionally biased region" description="Polar residues" evidence="3">
    <location>
        <begin position="507"/>
        <end position="519"/>
    </location>
</feature>
<dbReference type="EMBL" id="JAUEPN010000002">
    <property type="protein sequence ID" value="KAK3299111.1"/>
    <property type="molecule type" value="Genomic_DNA"/>
</dbReference>
<dbReference type="SMART" id="SM01340">
    <property type="entry name" value="DNA_mis_repair"/>
    <property type="match status" value="1"/>
</dbReference>
<dbReference type="InterPro" id="IPR013507">
    <property type="entry name" value="DNA_mismatch_S5_2-like"/>
</dbReference>
<dbReference type="RefSeq" id="XP_062662625.1">
    <property type="nucleotide sequence ID" value="XM_062800381.1"/>
</dbReference>
<dbReference type="InterPro" id="IPR038973">
    <property type="entry name" value="MutL/Mlh/Pms-like"/>
</dbReference>
<dbReference type="AlphaFoldDB" id="A0AAE0HME2"/>
<evidence type="ECO:0000256" key="2">
    <source>
        <dbReference type="ARBA" id="ARBA00022763"/>
    </source>
</evidence>
<gene>
    <name evidence="5" type="ORF">B0H64DRAFT_318308</name>
</gene>
<dbReference type="FunFam" id="3.30.565.10:FF:000017">
    <property type="entry name" value="PMS1 homolog 1, mismatch repair system component"/>
    <property type="match status" value="1"/>
</dbReference>
<dbReference type="InterPro" id="IPR002099">
    <property type="entry name" value="MutL/Mlh/PMS"/>
</dbReference>
<reference evidence="5" key="1">
    <citation type="journal article" date="2023" name="Mol. Phylogenet. Evol.">
        <title>Genome-scale phylogeny and comparative genomics of the fungal order Sordariales.</title>
        <authorList>
            <person name="Hensen N."/>
            <person name="Bonometti L."/>
            <person name="Westerberg I."/>
            <person name="Brannstrom I.O."/>
            <person name="Guillou S."/>
            <person name="Cros-Aarteil S."/>
            <person name="Calhoun S."/>
            <person name="Haridas S."/>
            <person name="Kuo A."/>
            <person name="Mondo S."/>
            <person name="Pangilinan J."/>
            <person name="Riley R."/>
            <person name="LaButti K."/>
            <person name="Andreopoulos B."/>
            <person name="Lipzen A."/>
            <person name="Chen C."/>
            <person name="Yan M."/>
            <person name="Daum C."/>
            <person name="Ng V."/>
            <person name="Clum A."/>
            <person name="Steindorff A."/>
            <person name="Ohm R.A."/>
            <person name="Martin F."/>
            <person name="Silar P."/>
            <person name="Natvig D.O."/>
            <person name="Lalanne C."/>
            <person name="Gautier V."/>
            <person name="Ament-Velasquez S.L."/>
            <person name="Kruys A."/>
            <person name="Hutchinson M.I."/>
            <person name="Powell A.J."/>
            <person name="Barry K."/>
            <person name="Miller A.N."/>
            <person name="Grigoriev I.V."/>
            <person name="Debuchy R."/>
            <person name="Gladieux P."/>
            <person name="Hiltunen Thoren M."/>
            <person name="Johannesson H."/>
        </authorList>
    </citation>
    <scope>NUCLEOTIDE SEQUENCE</scope>
    <source>
        <strain evidence="5">CBS 168.71</strain>
    </source>
</reference>
<dbReference type="GO" id="GO:0032389">
    <property type="term" value="C:MutLalpha complex"/>
    <property type="evidence" value="ECO:0007669"/>
    <property type="project" value="TreeGrafter"/>
</dbReference>
<dbReference type="GeneID" id="87837329"/>
<dbReference type="GO" id="GO:0061982">
    <property type="term" value="P:meiosis I cell cycle process"/>
    <property type="evidence" value="ECO:0007669"/>
    <property type="project" value="UniProtKB-ARBA"/>
</dbReference>
<dbReference type="PANTHER" id="PTHR10073">
    <property type="entry name" value="DNA MISMATCH REPAIR PROTEIN MLH, PMS, MUTL"/>
    <property type="match status" value="1"/>
</dbReference>
<reference evidence="5" key="2">
    <citation type="submission" date="2023-06" db="EMBL/GenBank/DDBJ databases">
        <authorList>
            <consortium name="Lawrence Berkeley National Laboratory"/>
            <person name="Haridas S."/>
            <person name="Hensen N."/>
            <person name="Bonometti L."/>
            <person name="Westerberg I."/>
            <person name="Brannstrom I.O."/>
            <person name="Guillou S."/>
            <person name="Cros-Aarteil S."/>
            <person name="Calhoun S."/>
            <person name="Kuo A."/>
            <person name="Mondo S."/>
            <person name="Pangilinan J."/>
            <person name="Riley R."/>
            <person name="Labutti K."/>
            <person name="Andreopoulos B."/>
            <person name="Lipzen A."/>
            <person name="Chen C."/>
            <person name="Yanf M."/>
            <person name="Daum C."/>
            <person name="Ng V."/>
            <person name="Clum A."/>
            <person name="Steindorff A."/>
            <person name="Ohm R."/>
            <person name="Martin F."/>
            <person name="Silar P."/>
            <person name="Natvig D."/>
            <person name="Lalanne C."/>
            <person name="Gautier V."/>
            <person name="Ament-Velasquez S.L."/>
            <person name="Kruys A."/>
            <person name="Hutchinson M.I."/>
            <person name="Powell A.J."/>
            <person name="Barry K."/>
            <person name="Miller A.N."/>
            <person name="Grigoriev I.V."/>
            <person name="Debuchy R."/>
            <person name="Gladieux P."/>
            <person name="Thoren M.H."/>
            <person name="Johannesson H."/>
        </authorList>
    </citation>
    <scope>NUCLEOTIDE SEQUENCE</scope>
    <source>
        <strain evidence="5">CBS 168.71</strain>
    </source>
</reference>
<dbReference type="Gene3D" id="3.30.230.10">
    <property type="match status" value="1"/>
</dbReference>
<evidence type="ECO:0000259" key="4">
    <source>
        <dbReference type="SMART" id="SM01340"/>
    </source>
</evidence>
<keyword evidence="2" id="KW-0227">DNA damage</keyword>
<feature type="compositionally biased region" description="Basic and acidic residues" evidence="3">
    <location>
        <begin position="581"/>
        <end position="595"/>
    </location>
</feature>
<evidence type="ECO:0000313" key="5">
    <source>
        <dbReference type="EMBL" id="KAK3299111.1"/>
    </source>
</evidence>
<feature type="domain" description="DNA mismatch repair protein S5" evidence="4">
    <location>
        <begin position="216"/>
        <end position="365"/>
    </location>
</feature>
<dbReference type="GO" id="GO:0006298">
    <property type="term" value="P:mismatch repair"/>
    <property type="evidence" value="ECO:0007669"/>
    <property type="project" value="InterPro"/>
</dbReference>
<name>A0AAE0HME2_9PEZI</name>
<feature type="compositionally biased region" description="Basic and acidic residues" evidence="3">
    <location>
        <begin position="694"/>
        <end position="706"/>
    </location>
</feature>